<dbReference type="SUPFAM" id="SSF56425">
    <property type="entry name" value="Succinate dehydrogenase/fumarate reductase flavoprotein, catalytic domain"/>
    <property type="match status" value="1"/>
</dbReference>
<dbReference type="Proteomes" id="UP000478463">
    <property type="component" value="Chromosome"/>
</dbReference>
<keyword evidence="5" id="KW-0732">Signal</keyword>
<dbReference type="PANTHER" id="PTHR43400">
    <property type="entry name" value="FUMARATE REDUCTASE"/>
    <property type="match status" value="1"/>
</dbReference>
<sequence length="501" mass="53409">MKTAMDRRNFLKAAIASGAVIAAGGALAGCSPSGGASGGSGDANAAEQVVGTAPVSFSEETDVLILGTGIAGMSAAMDPVEAGHKVMLVDKLERVGGESFIACGVMNVSGSKMQKDAGIEGDPEEKWKAYQPVLEKKGETDDMEYKHRVYVYQTEWADRVAADYGAVFQPITDYMNTGAPTSMLLPGNGIGDMTQVLTPLQKGLEQKGATYKLNLRATNFIVDGEGAPIGVRFNDEKNNKTVDIRAKKIIVATGGFSCNQEMVSTYLPSQARLGPLTVNSMGEGHQLCKAIGGEYTHMDMEANRMSDLAQVTVWGYFSPQVQVTPQGRRFIKEDQSHDSPDAAAELGLGFWWTIFDDQTINGSQKWNVEMNMKSNADRLVGPCATLDELAAAMDVPADTLKATFETYDAMVAAGEDTEFGKKLFLQSLSAPFYAMKHFPYRYKTHGGMKITTDSQLTDKDGTPIPNVYCAGSTVADSGSDLSPNAGSGLISGKAVVEALKA</sequence>
<proteinExistence type="predicted"/>
<evidence type="ECO:0000259" key="6">
    <source>
        <dbReference type="Pfam" id="PF00890"/>
    </source>
</evidence>
<dbReference type="InterPro" id="IPR006311">
    <property type="entry name" value="TAT_signal"/>
</dbReference>
<keyword evidence="3" id="KW-0274">FAD</keyword>
<dbReference type="InterPro" id="IPR027477">
    <property type="entry name" value="Succ_DH/fumarate_Rdtase_cat_sf"/>
</dbReference>
<dbReference type="Gene3D" id="3.90.700.10">
    <property type="entry name" value="Succinate dehydrogenase/fumarate reductase flavoprotein, catalytic domain"/>
    <property type="match status" value="1"/>
</dbReference>
<dbReference type="InterPro" id="IPR003953">
    <property type="entry name" value="FAD-dep_OxRdtase_2_FAD-bd"/>
</dbReference>
<evidence type="ECO:0000256" key="5">
    <source>
        <dbReference type="SAM" id="SignalP"/>
    </source>
</evidence>
<evidence type="ECO:0000256" key="4">
    <source>
        <dbReference type="ARBA" id="ARBA00023002"/>
    </source>
</evidence>
<feature type="signal peptide" evidence="5">
    <location>
        <begin position="1"/>
        <end position="28"/>
    </location>
</feature>
<feature type="domain" description="FAD-dependent oxidoreductase 2 FAD-binding" evidence="6">
    <location>
        <begin position="62"/>
        <end position="487"/>
    </location>
</feature>
<accession>A0A6L7IND0</accession>
<organism evidence="7 8">
    <name type="scientific">Eggerthella guodeyinii</name>
    <dbReference type="NCBI Taxonomy" id="2690837"/>
    <lineage>
        <taxon>Bacteria</taxon>
        <taxon>Bacillati</taxon>
        <taxon>Actinomycetota</taxon>
        <taxon>Coriobacteriia</taxon>
        <taxon>Eggerthellales</taxon>
        <taxon>Eggerthellaceae</taxon>
        <taxon>Eggerthella</taxon>
    </lineage>
</organism>
<dbReference type="RefSeq" id="WP_160941066.1">
    <property type="nucleotide sequence ID" value="NZ_CP063310.1"/>
</dbReference>
<dbReference type="InterPro" id="IPR036188">
    <property type="entry name" value="FAD/NAD-bd_sf"/>
</dbReference>
<evidence type="ECO:0000313" key="8">
    <source>
        <dbReference type="Proteomes" id="UP000478463"/>
    </source>
</evidence>
<dbReference type="GO" id="GO:0008202">
    <property type="term" value="P:steroid metabolic process"/>
    <property type="evidence" value="ECO:0007669"/>
    <property type="project" value="UniProtKB-ARBA"/>
</dbReference>
<reference evidence="7 8" key="1">
    <citation type="submission" date="2020-10" db="EMBL/GenBank/DDBJ databases">
        <title>Eggerthella sp. nov., isolated from human feces.</title>
        <authorList>
            <person name="Yajun G."/>
        </authorList>
    </citation>
    <scope>NUCLEOTIDE SEQUENCE [LARGE SCALE GENOMIC DNA]</scope>
    <source>
        <strain evidence="7 8">HF-1101</strain>
    </source>
</reference>
<dbReference type="SUPFAM" id="SSF51905">
    <property type="entry name" value="FAD/NAD(P)-binding domain"/>
    <property type="match status" value="1"/>
</dbReference>
<comment type="cofactor">
    <cofactor evidence="1">
        <name>FAD</name>
        <dbReference type="ChEBI" id="CHEBI:57692"/>
    </cofactor>
</comment>
<protein>
    <submittedName>
        <fullName evidence="7">FAD-dependent oxidoreductase</fullName>
    </submittedName>
</protein>
<evidence type="ECO:0000256" key="3">
    <source>
        <dbReference type="ARBA" id="ARBA00022827"/>
    </source>
</evidence>
<dbReference type="AlphaFoldDB" id="A0A6L7IND0"/>
<dbReference type="InterPro" id="IPR050315">
    <property type="entry name" value="FAD-oxidoreductase_2"/>
</dbReference>
<dbReference type="KEGG" id="egd:GS424_016320"/>
<dbReference type="PROSITE" id="PS51257">
    <property type="entry name" value="PROKAR_LIPOPROTEIN"/>
    <property type="match status" value="1"/>
</dbReference>
<dbReference type="PANTHER" id="PTHR43400:SF10">
    <property type="entry name" value="3-OXOSTEROID 1-DEHYDROGENASE"/>
    <property type="match status" value="1"/>
</dbReference>
<dbReference type="Pfam" id="PF00890">
    <property type="entry name" value="FAD_binding_2"/>
    <property type="match status" value="1"/>
</dbReference>
<evidence type="ECO:0000256" key="1">
    <source>
        <dbReference type="ARBA" id="ARBA00001974"/>
    </source>
</evidence>
<name>A0A6L7IND0_9ACTN</name>
<keyword evidence="4" id="KW-0560">Oxidoreductase</keyword>
<dbReference type="EMBL" id="CP063310">
    <property type="protein sequence ID" value="QOS68035.1"/>
    <property type="molecule type" value="Genomic_DNA"/>
</dbReference>
<keyword evidence="2" id="KW-0285">Flavoprotein</keyword>
<evidence type="ECO:0000256" key="2">
    <source>
        <dbReference type="ARBA" id="ARBA00022630"/>
    </source>
</evidence>
<dbReference type="Gene3D" id="3.50.50.60">
    <property type="entry name" value="FAD/NAD(P)-binding domain"/>
    <property type="match status" value="1"/>
</dbReference>
<feature type="chain" id="PRO_5038568939" evidence="5">
    <location>
        <begin position="29"/>
        <end position="501"/>
    </location>
</feature>
<gene>
    <name evidence="7" type="ORF">GS424_016320</name>
</gene>
<dbReference type="PROSITE" id="PS51318">
    <property type="entry name" value="TAT"/>
    <property type="match status" value="1"/>
</dbReference>
<dbReference type="GO" id="GO:0033765">
    <property type="term" value="F:steroid dehydrogenase activity, acting on the CH-CH group of donors"/>
    <property type="evidence" value="ECO:0007669"/>
    <property type="project" value="UniProtKB-ARBA"/>
</dbReference>
<evidence type="ECO:0000313" key="7">
    <source>
        <dbReference type="EMBL" id="QOS68035.1"/>
    </source>
</evidence>